<feature type="region of interest" description="Disordered" evidence="1">
    <location>
        <begin position="251"/>
        <end position="308"/>
    </location>
</feature>
<feature type="compositionally biased region" description="Low complexity" evidence="1">
    <location>
        <begin position="948"/>
        <end position="960"/>
    </location>
</feature>
<feature type="compositionally biased region" description="Basic and acidic residues" evidence="1">
    <location>
        <begin position="1153"/>
        <end position="1162"/>
    </location>
</feature>
<feature type="region of interest" description="Disordered" evidence="1">
    <location>
        <begin position="901"/>
        <end position="961"/>
    </location>
</feature>
<feature type="compositionally biased region" description="Low complexity" evidence="1">
    <location>
        <begin position="1120"/>
        <end position="1132"/>
    </location>
</feature>
<feature type="compositionally biased region" description="Low complexity" evidence="1">
    <location>
        <begin position="1015"/>
        <end position="1024"/>
    </location>
</feature>
<dbReference type="HOGENOM" id="CLU_271473_0_0_1"/>
<organism evidence="2 3">
    <name type="scientific">Coniosporium apollinis (strain CBS 100218)</name>
    <name type="common">Rock-inhabiting black yeast</name>
    <dbReference type="NCBI Taxonomy" id="1168221"/>
    <lineage>
        <taxon>Eukaryota</taxon>
        <taxon>Fungi</taxon>
        <taxon>Dikarya</taxon>
        <taxon>Ascomycota</taxon>
        <taxon>Pezizomycotina</taxon>
        <taxon>Dothideomycetes</taxon>
        <taxon>Dothideomycetes incertae sedis</taxon>
        <taxon>Coniosporium</taxon>
    </lineage>
</organism>
<feature type="region of interest" description="Disordered" evidence="1">
    <location>
        <begin position="392"/>
        <end position="442"/>
    </location>
</feature>
<accession>R7YMU3</accession>
<dbReference type="OrthoDB" id="10403341at2759"/>
<evidence type="ECO:0000313" key="2">
    <source>
        <dbReference type="EMBL" id="EON63222.1"/>
    </source>
</evidence>
<evidence type="ECO:0000256" key="1">
    <source>
        <dbReference type="SAM" id="MobiDB-lite"/>
    </source>
</evidence>
<dbReference type="EMBL" id="JH767562">
    <property type="protein sequence ID" value="EON63222.1"/>
    <property type="molecule type" value="Genomic_DNA"/>
</dbReference>
<feature type="compositionally biased region" description="Polar residues" evidence="1">
    <location>
        <begin position="978"/>
        <end position="997"/>
    </location>
</feature>
<gene>
    <name evidence="2" type="ORF">W97_02449</name>
</gene>
<feature type="compositionally biased region" description="Acidic residues" evidence="1">
    <location>
        <begin position="1105"/>
        <end position="1119"/>
    </location>
</feature>
<feature type="compositionally biased region" description="Basic and acidic residues" evidence="1">
    <location>
        <begin position="919"/>
        <end position="941"/>
    </location>
</feature>
<proteinExistence type="predicted"/>
<feature type="compositionally biased region" description="Basic and acidic residues" evidence="1">
    <location>
        <begin position="416"/>
        <end position="432"/>
    </location>
</feature>
<feature type="compositionally biased region" description="Polar residues" evidence="1">
    <location>
        <begin position="294"/>
        <end position="306"/>
    </location>
</feature>
<feature type="compositionally biased region" description="Basic and acidic residues" evidence="1">
    <location>
        <begin position="69"/>
        <end position="78"/>
    </location>
</feature>
<name>R7YMU3_CONA1</name>
<feature type="compositionally biased region" description="Polar residues" evidence="1">
    <location>
        <begin position="112"/>
        <end position="121"/>
    </location>
</feature>
<feature type="region of interest" description="Disordered" evidence="1">
    <location>
        <begin position="104"/>
        <end position="177"/>
    </location>
</feature>
<dbReference type="Proteomes" id="UP000016924">
    <property type="component" value="Unassembled WGS sequence"/>
</dbReference>
<reference evidence="3" key="1">
    <citation type="submission" date="2012-06" db="EMBL/GenBank/DDBJ databases">
        <title>The genome sequence of Coniosporium apollinis CBS 100218.</title>
        <authorList>
            <consortium name="The Broad Institute Genome Sequencing Platform"/>
            <person name="Cuomo C."/>
            <person name="Gorbushina A."/>
            <person name="Noack S."/>
            <person name="Walker B."/>
            <person name="Young S.K."/>
            <person name="Zeng Q."/>
            <person name="Gargeya S."/>
            <person name="Fitzgerald M."/>
            <person name="Haas B."/>
            <person name="Abouelleil A."/>
            <person name="Alvarado L."/>
            <person name="Arachchi H.M."/>
            <person name="Berlin A.M."/>
            <person name="Chapman S.B."/>
            <person name="Goldberg J."/>
            <person name="Griggs A."/>
            <person name="Gujja S."/>
            <person name="Hansen M."/>
            <person name="Howarth C."/>
            <person name="Imamovic A."/>
            <person name="Larimer J."/>
            <person name="McCowan C."/>
            <person name="Montmayeur A."/>
            <person name="Murphy C."/>
            <person name="Neiman D."/>
            <person name="Pearson M."/>
            <person name="Priest M."/>
            <person name="Roberts A."/>
            <person name="Saif S."/>
            <person name="Shea T."/>
            <person name="Sisk P."/>
            <person name="Sykes S."/>
            <person name="Wortman J."/>
            <person name="Nusbaum C."/>
            <person name="Birren B."/>
        </authorList>
    </citation>
    <scope>NUCLEOTIDE SEQUENCE [LARGE SCALE GENOMIC DNA]</scope>
    <source>
        <strain evidence="3">CBS 100218</strain>
    </source>
</reference>
<feature type="region of interest" description="Disordered" evidence="1">
    <location>
        <begin position="824"/>
        <end position="856"/>
    </location>
</feature>
<feature type="region of interest" description="Disordered" evidence="1">
    <location>
        <begin position="63"/>
        <end position="90"/>
    </location>
</feature>
<dbReference type="GeneID" id="19899760"/>
<keyword evidence="3" id="KW-1185">Reference proteome</keyword>
<feature type="compositionally biased region" description="Polar residues" evidence="1">
    <location>
        <begin position="148"/>
        <end position="163"/>
    </location>
</feature>
<protein>
    <submittedName>
        <fullName evidence="2">Uncharacterized protein</fullName>
    </submittedName>
</protein>
<dbReference type="AlphaFoldDB" id="R7YMU3"/>
<evidence type="ECO:0000313" key="3">
    <source>
        <dbReference type="Proteomes" id="UP000016924"/>
    </source>
</evidence>
<sequence length="1194" mass="127582">MTACQDPSWDRRTVEIAGNVYNCESYSFHDDPRIKGWTKITHNEVLVAIDEFFLESPGYEVQIQGQPQAKKEPDEASRGHFHQSLSRVPTLGEENSAESLLHVSEDLPPSPARTTEASKQSPPVVECTEEGSLPTAFGGYDGDPPISTPQLTSESSAAANSPQESDEETYQADQDTLMQDFTIDQYVLSETLAAEESVPSSDANASIEDIYEYPLVTSSIQTPQSALPPEESGAIIDLGISNLFAPDHGIGVQTPPPEAVQPASNAPDDSLMEPEAPQTPRGSIFDNDALTPCTPRTSRSSQSKVEQNAALELSSEPLRWRGFDIHADAVAVMAVGQKSSEQLVRKAFENDSVRSPENHELAHDATQSRSPTVMEELHSFERVLKPPTFNEIPALRRSPNPSPEKSTIPVSMSRLHSPEDICRGGGRPRKDGSINVRSPNFPSVRKAPERYLHGQYPTKVYKAAAESNDLGNMMDTDGAGGGDTPNYQDVSNEPTDLLSLRSYEGTKLVNEITDTSLLFPEQANAKVIKGRNNHVEGTEDPKKLMQQEADPSQEELKLADALDYGSPAARRPFTSAQYNSQSQIGPQIQQAYHPLRSHPPIAFSPVPVVPSQRHSVGHHGYNATMSEGHGVSVARPPALYPVTGPAPNPVATAALWSDENPDPVQIRELMQLLASYSQSTAGVVLGAAPPPPPPHLPWYSSNYLGPTQQAGQPDIRTSAQGYRDGWLPELHWQQVHQTWRHPVNASDGSQVHPLLPLSFSSPVAPTVSPITPYVATAPFSDLPIAQPGPLAIGAATPQPHMGSDLPMQCTQLLKTFFPSILHSLTPDARTKRRASSPAGPQSTPKTRAAPGNRTGVLYSTGTLQAAVSEKIRYATGTSSSPSHIRPRTSDEEVFYDADESPLSGTKAVAPAFEPPTSKQADKEPAVRDDDVERNREERKSASGEVGNLSVSSPLSDVPSSIEKTSIRSAITDAIDSLSSAVENTQPSAEKLPQTTSARGRGSGHGRGRVTKPTTAAGAARNQAGRGRGSDTATPSAGRKVPPDLPAVATTPPSRARSGVLSPAQVNSGASQRRGWETRRANAMRKKARVTVRGEGTPAALQESGVEAEAEAEADVEAGEAGEVQSGIQTKPKGIGGKKGTATSKSARAKGKKSGADADHDESVAEPAKQKPRRSVRQSARLIEGPGLAEGNPGA</sequence>
<dbReference type="RefSeq" id="XP_007778539.1">
    <property type="nucleotide sequence ID" value="XM_007780349.1"/>
</dbReference>
<feature type="region of interest" description="Disordered" evidence="1">
    <location>
        <begin position="978"/>
        <end position="1194"/>
    </location>
</feature>